<dbReference type="InterPro" id="IPR000847">
    <property type="entry name" value="LysR_HTH_N"/>
</dbReference>
<keyword evidence="7" id="KW-1185">Reference proteome</keyword>
<keyword evidence="4" id="KW-0804">Transcription</keyword>
<evidence type="ECO:0000256" key="3">
    <source>
        <dbReference type="ARBA" id="ARBA00023125"/>
    </source>
</evidence>
<dbReference type="InterPro" id="IPR036390">
    <property type="entry name" value="WH_DNA-bd_sf"/>
</dbReference>
<evidence type="ECO:0000313" key="7">
    <source>
        <dbReference type="Proteomes" id="UP001163203"/>
    </source>
</evidence>
<name>A0ABY7B7F6_9PSEU</name>
<keyword evidence="2" id="KW-0805">Transcription regulation</keyword>
<dbReference type="PROSITE" id="PS50931">
    <property type="entry name" value="HTH_LYSR"/>
    <property type="match status" value="1"/>
</dbReference>
<dbReference type="InterPro" id="IPR005119">
    <property type="entry name" value="LysR_subst-bd"/>
</dbReference>
<keyword evidence="3" id="KW-0238">DNA-binding</keyword>
<feature type="domain" description="HTH lysR-type" evidence="5">
    <location>
        <begin position="8"/>
        <end position="65"/>
    </location>
</feature>
<accession>A0ABY7B7F6</accession>
<dbReference type="Gene3D" id="1.10.10.10">
    <property type="entry name" value="Winged helix-like DNA-binding domain superfamily/Winged helix DNA-binding domain"/>
    <property type="match status" value="1"/>
</dbReference>
<gene>
    <name evidence="6" type="ORF">ORV05_10995</name>
</gene>
<comment type="similarity">
    <text evidence="1">Belongs to the LysR transcriptional regulatory family.</text>
</comment>
<evidence type="ECO:0000256" key="4">
    <source>
        <dbReference type="ARBA" id="ARBA00023163"/>
    </source>
</evidence>
<dbReference type="Pfam" id="PF03466">
    <property type="entry name" value="LysR_substrate"/>
    <property type="match status" value="1"/>
</dbReference>
<dbReference type="Pfam" id="PF00126">
    <property type="entry name" value="HTH_1"/>
    <property type="match status" value="1"/>
</dbReference>
<dbReference type="CDD" id="cd08414">
    <property type="entry name" value="PBP2_LTTR_aromatics_like"/>
    <property type="match status" value="1"/>
</dbReference>
<evidence type="ECO:0000256" key="2">
    <source>
        <dbReference type="ARBA" id="ARBA00023015"/>
    </source>
</evidence>
<reference evidence="6" key="1">
    <citation type="submission" date="2022-11" db="EMBL/GenBank/DDBJ databases">
        <authorList>
            <person name="Mo P."/>
        </authorList>
    </citation>
    <scope>NUCLEOTIDE SEQUENCE</scope>
    <source>
        <strain evidence="6">HUAS 11-8</strain>
    </source>
</reference>
<dbReference type="InterPro" id="IPR036388">
    <property type="entry name" value="WH-like_DNA-bd_sf"/>
</dbReference>
<dbReference type="SUPFAM" id="SSF46785">
    <property type="entry name" value="Winged helix' DNA-binding domain"/>
    <property type="match status" value="1"/>
</dbReference>
<proteinExistence type="inferred from homology"/>
<dbReference type="PANTHER" id="PTHR30346">
    <property type="entry name" value="TRANSCRIPTIONAL DUAL REGULATOR HCAR-RELATED"/>
    <property type="match status" value="1"/>
</dbReference>
<evidence type="ECO:0000313" key="6">
    <source>
        <dbReference type="EMBL" id="WAL68261.1"/>
    </source>
</evidence>
<evidence type="ECO:0000256" key="1">
    <source>
        <dbReference type="ARBA" id="ARBA00009437"/>
    </source>
</evidence>
<evidence type="ECO:0000259" key="5">
    <source>
        <dbReference type="PROSITE" id="PS50931"/>
    </source>
</evidence>
<dbReference type="SUPFAM" id="SSF53850">
    <property type="entry name" value="Periplasmic binding protein-like II"/>
    <property type="match status" value="1"/>
</dbReference>
<dbReference type="Gene3D" id="3.40.190.10">
    <property type="entry name" value="Periplasmic binding protein-like II"/>
    <property type="match status" value="2"/>
</dbReference>
<dbReference type="EMBL" id="CP113836">
    <property type="protein sequence ID" value="WAL68261.1"/>
    <property type="molecule type" value="Genomic_DNA"/>
</dbReference>
<sequence length="306" mass="33834">MTAPQQDINVRRLRYFLAVAEHRHFGRAAESLWLSPTALSEQIRKLETELGVRLFDRNPRGAQLTEAGVQVAAEAREVLEAVARLGAVTARHRRRGQDVLRLGFVTMAAGELTSRILARFEREHPGRAVELVHLDYGRQAQAVATREVDAGIVRGPLRDSRLRTVLLATEPRLVMLSHRHPLAGRSEVRRADLADELRVDTEGVPEYWRRWWSLDPGPDGTPPPYGPIVHTFEEQVEIAALGIAISIVPAAAARFYHRPDVAFVPIVDAEPAEVLLCTHLEEDSPLVGALLAAAAPETVSGEAEPR</sequence>
<dbReference type="Proteomes" id="UP001163203">
    <property type="component" value="Chromosome"/>
</dbReference>
<dbReference type="RefSeq" id="WP_268758354.1">
    <property type="nucleotide sequence ID" value="NZ_CP113836.1"/>
</dbReference>
<protein>
    <submittedName>
        <fullName evidence="6">LysR family transcriptional regulator</fullName>
    </submittedName>
</protein>
<organism evidence="6 7">
    <name type="scientific">Amycolatopsis cynarae</name>
    <dbReference type="NCBI Taxonomy" id="2995223"/>
    <lineage>
        <taxon>Bacteria</taxon>
        <taxon>Bacillati</taxon>
        <taxon>Actinomycetota</taxon>
        <taxon>Actinomycetes</taxon>
        <taxon>Pseudonocardiales</taxon>
        <taxon>Pseudonocardiaceae</taxon>
        <taxon>Amycolatopsis</taxon>
    </lineage>
</organism>
<dbReference type="PANTHER" id="PTHR30346:SF0">
    <property type="entry name" value="HCA OPERON TRANSCRIPTIONAL ACTIVATOR HCAR"/>
    <property type="match status" value="1"/>
</dbReference>
<dbReference type="PRINTS" id="PR00039">
    <property type="entry name" value="HTHLYSR"/>
</dbReference>